<evidence type="ECO:0008006" key="3">
    <source>
        <dbReference type="Google" id="ProtNLM"/>
    </source>
</evidence>
<organism evidence="1 2">
    <name type="scientific">Thalictrum thalictroides</name>
    <name type="common">Rue-anemone</name>
    <name type="synonym">Anemone thalictroides</name>
    <dbReference type="NCBI Taxonomy" id="46969"/>
    <lineage>
        <taxon>Eukaryota</taxon>
        <taxon>Viridiplantae</taxon>
        <taxon>Streptophyta</taxon>
        <taxon>Embryophyta</taxon>
        <taxon>Tracheophyta</taxon>
        <taxon>Spermatophyta</taxon>
        <taxon>Magnoliopsida</taxon>
        <taxon>Ranunculales</taxon>
        <taxon>Ranunculaceae</taxon>
        <taxon>Thalictroideae</taxon>
        <taxon>Thalictrum</taxon>
    </lineage>
</organism>
<dbReference type="PANTHER" id="PTHR47592">
    <property type="entry name" value="PBF68 PROTEIN"/>
    <property type="match status" value="1"/>
</dbReference>
<comment type="caution">
    <text evidence="1">The sequence shown here is derived from an EMBL/GenBank/DDBJ whole genome shotgun (WGS) entry which is preliminary data.</text>
</comment>
<dbReference type="AlphaFoldDB" id="A0A7J6W4V8"/>
<gene>
    <name evidence="1" type="ORF">FRX31_018861</name>
</gene>
<dbReference type="OrthoDB" id="1699522at2759"/>
<name>A0A7J6W4V8_THATH</name>
<dbReference type="EMBL" id="JABWDY010022695">
    <property type="protein sequence ID" value="KAF5191550.1"/>
    <property type="molecule type" value="Genomic_DNA"/>
</dbReference>
<dbReference type="Pfam" id="PF14223">
    <property type="entry name" value="Retrotran_gag_2"/>
    <property type="match status" value="1"/>
</dbReference>
<accession>A0A7J6W4V8</accession>
<proteinExistence type="predicted"/>
<evidence type="ECO:0000313" key="1">
    <source>
        <dbReference type="EMBL" id="KAF5191550.1"/>
    </source>
</evidence>
<keyword evidence="2" id="KW-1185">Reference proteome</keyword>
<dbReference type="Proteomes" id="UP000554482">
    <property type="component" value="Unassembled WGS sequence"/>
</dbReference>
<reference evidence="1 2" key="1">
    <citation type="submission" date="2020-06" db="EMBL/GenBank/DDBJ databases">
        <title>Transcriptomic and genomic resources for Thalictrum thalictroides and T. hernandezii: Facilitating candidate gene discovery in an emerging model plant lineage.</title>
        <authorList>
            <person name="Arias T."/>
            <person name="Riano-Pachon D.M."/>
            <person name="Di Stilio V.S."/>
        </authorList>
    </citation>
    <scope>NUCLEOTIDE SEQUENCE [LARGE SCALE GENOMIC DNA]</scope>
    <source>
        <strain evidence="2">cv. WT478/WT964</strain>
        <tissue evidence="1">Leaves</tissue>
    </source>
</reference>
<protein>
    <recommendedName>
        <fullName evidence="3">Retrovirus-related pol polyprotein from transposon tnt 1-94</fullName>
    </recommendedName>
</protein>
<evidence type="ECO:0000313" key="2">
    <source>
        <dbReference type="Proteomes" id="UP000554482"/>
    </source>
</evidence>
<dbReference type="PANTHER" id="PTHR47592:SF30">
    <property type="entry name" value="CCHC-TYPE DOMAIN-CONTAINING PROTEIN"/>
    <property type="match status" value="1"/>
</dbReference>
<sequence length="134" mass="15499">MDSSPRAVMNDSNHNRPFKFEGMHFKRWKAKMLFYLSLMKVASVLTEPDPKNLPTENEPGRTHLSERWSQADFDCKNYILNGLADELYDYYAEMGSAADVWQALQKKYDTEEAGAKKYAVIKRMLITSKLPGRI</sequence>